<keyword evidence="2" id="KW-1185">Reference proteome</keyword>
<dbReference type="EMBL" id="JANBUJ010000137">
    <property type="protein sequence ID" value="KAJ2774088.1"/>
    <property type="molecule type" value="Genomic_DNA"/>
</dbReference>
<comment type="caution">
    <text evidence="1">The sequence shown here is derived from an EMBL/GenBank/DDBJ whole genome shotgun (WGS) entry which is preliminary data.</text>
</comment>
<dbReference type="Proteomes" id="UP001140234">
    <property type="component" value="Unassembled WGS sequence"/>
</dbReference>
<evidence type="ECO:0000313" key="1">
    <source>
        <dbReference type="EMBL" id="KAJ2774088.1"/>
    </source>
</evidence>
<organism evidence="1 2">
    <name type="scientific">Coemansia nantahalensis</name>
    <dbReference type="NCBI Taxonomy" id="2789366"/>
    <lineage>
        <taxon>Eukaryota</taxon>
        <taxon>Fungi</taxon>
        <taxon>Fungi incertae sedis</taxon>
        <taxon>Zoopagomycota</taxon>
        <taxon>Kickxellomycotina</taxon>
        <taxon>Kickxellomycetes</taxon>
        <taxon>Kickxellales</taxon>
        <taxon>Kickxellaceae</taxon>
        <taxon>Coemansia</taxon>
    </lineage>
</organism>
<name>A0ACC1K5Y4_9FUNG</name>
<gene>
    <name evidence="1" type="ORF">IWQ57_000986</name>
</gene>
<reference evidence="1" key="1">
    <citation type="submission" date="2022-07" db="EMBL/GenBank/DDBJ databases">
        <title>Phylogenomic reconstructions and comparative analyses of Kickxellomycotina fungi.</title>
        <authorList>
            <person name="Reynolds N.K."/>
            <person name="Stajich J.E."/>
            <person name="Barry K."/>
            <person name="Grigoriev I.V."/>
            <person name="Crous P."/>
            <person name="Smith M.E."/>
        </authorList>
    </citation>
    <scope>NUCLEOTIDE SEQUENCE</scope>
    <source>
        <strain evidence="1">CBS 109366</strain>
    </source>
</reference>
<proteinExistence type="predicted"/>
<evidence type="ECO:0000313" key="2">
    <source>
        <dbReference type="Proteomes" id="UP001140234"/>
    </source>
</evidence>
<accession>A0ACC1K5Y4</accession>
<protein>
    <submittedName>
        <fullName evidence="1">Uncharacterized protein</fullName>
    </submittedName>
</protein>
<sequence>MAGDGARTNPLLIGCPRPGCRSKIIRAGAADLVQRRPAAGLPAFGADIAPAAVPESVAQLLDGAEQPLADGAAWFWRLGDMMDFENVGFSKPVNGLKFLSCADCDLAPIGFHDPASSPSEFLVAVDRVAYKP</sequence>